<dbReference type="Pfam" id="PF00043">
    <property type="entry name" value="GST_C"/>
    <property type="match status" value="1"/>
</dbReference>
<accession>A0A058ZR19</accession>
<dbReference type="PROSITE" id="PS50405">
    <property type="entry name" value="GST_CTER"/>
    <property type="match status" value="1"/>
</dbReference>
<reference evidence="3" key="3">
    <citation type="submission" date="2023-04" db="EMBL/GenBank/DDBJ databases">
        <title>WGS assembly of Eucalyptus grandis.</title>
        <authorList>
            <person name="Myburg A."/>
            <person name="Grattapaglia D."/>
            <person name="Tuskan G."/>
            <person name="Hellsten U."/>
            <person name="Hayes R."/>
            <person name="Grimwood J."/>
            <person name="Jenkins J."/>
            <person name="Lindquist E."/>
            <person name="Tice H."/>
            <person name="Bauer D."/>
            <person name="Goodstein D."/>
            <person name="Dubchak I."/>
            <person name="Poliakov A."/>
            <person name="Mizrachi E."/>
            <person name="Kullan A."/>
            <person name="Hussey S."/>
            <person name="Pinard D."/>
            <person name="Van D."/>
            <person name="Singh P."/>
            <person name="Van J."/>
            <person name="Silva-Junior O."/>
            <person name="Togawa R."/>
            <person name="Pappas M."/>
            <person name="Faria D."/>
            <person name="Sansaloni C."/>
            <person name="Petroli C."/>
            <person name="Yang X."/>
            <person name="Ranjan P."/>
            <person name="Tschaplinski T."/>
            <person name="Ye C."/>
            <person name="Li T."/>
            <person name="Sterck L."/>
            <person name="Vanneste K."/>
            <person name="Murat F."/>
            <person name="Soler M."/>
            <person name="Clemente H."/>
            <person name="Saidi N."/>
            <person name="Cassan-Wang H."/>
            <person name="Dunand C."/>
            <person name="Hefer C."/>
            <person name="Bornberg-Bauer E."/>
            <person name="Kersting A."/>
            <person name="Vining K."/>
            <person name="Amarasinghe V."/>
            <person name="Ranik M."/>
            <person name="Naithani S."/>
            <person name="Elser J."/>
            <person name="Boyd A."/>
            <person name="Liston A."/>
            <person name="Spatafora J."/>
            <person name="Dharmwardhana P."/>
            <person name="Raja R."/>
            <person name="Sullivan C."/>
            <person name="Romanel E."/>
            <person name="Alves-Ferreira M."/>
            <person name="Kulheim C."/>
            <person name="Foley W."/>
            <person name="Carocha V."/>
            <person name="Paiva J."/>
            <person name="Kudrna D."/>
            <person name="Brommonschenkel S."/>
            <person name="Pasquali G."/>
            <person name="Byrne M."/>
            <person name="Rigault P."/>
            <person name="Tibbits J."/>
            <person name="Spokevicius A."/>
            <person name="Jones R."/>
            <person name="Steane D."/>
            <person name="Vaillancourt R."/>
            <person name="Potts B."/>
            <person name="Joubert F."/>
            <person name="Barry K."/>
            <person name="Pappas G."/>
            <person name="Strauss S."/>
            <person name="Jaiswal P."/>
            <person name="Grima-Pettenati J."/>
            <person name="Salse J."/>
            <person name="Van D."/>
            <person name="Rokhsar D."/>
            <person name="Schmutz J."/>
        </authorList>
    </citation>
    <scope>NUCLEOTIDE SEQUENCE</scope>
    <source>
        <tissue evidence="3">Leaf extractions</tissue>
    </source>
</reference>
<dbReference type="GO" id="GO:0004364">
    <property type="term" value="F:glutathione transferase activity"/>
    <property type="evidence" value="ECO:0000318"/>
    <property type="project" value="GO_Central"/>
</dbReference>
<dbReference type="InterPro" id="IPR036282">
    <property type="entry name" value="Glutathione-S-Trfase_C_sf"/>
</dbReference>
<dbReference type="Gramene" id="KCW44243">
    <property type="protein sequence ID" value="KCW44243"/>
    <property type="gene ID" value="EUGRSUZ_L02330"/>
</dbReference>
<dbReference type="Proteomes" id="UP000030711">
    <property type="component" value="Unassembled WGS sequence"/>
</dbReference>
<reference evidence="3" key="2">
    <citation type="journal article" date="2014" name="Nature">
        <title>The genome of Eucalyptus grandis.</title>
        <authorList>
            <person name="Myburg A.A."/>
            <person name="Grattapaglia D."/>
            <person name="Tuskan G.A."/>
            <person name="Hellsten U."/>
            <person name="Hayes R.D."/>
            <person name="Grimwood J."/>
            <person name="Jenkins J."/>
            <person name="Lindquist E."/>
            <person name="Tice H."/>
            <person name="Bauer D."/>
            <person name="Goodstein D.M."/>
            <person name="Dubchak I."/>
            <person name="Poliakov A."/>
            <person name="Mizrachi E."/>
            <person name="Kullan A.R."/>
            <person name="Hussey S.G."/>
            <person name="Pinard D."/>
            <person name="van der Merwe K."/>
            <person name="Singh P."/>
            <person name="van Jaarsveld I."/>
            <person name="Silva-Junior O.B."/>
            <person name="Togawa R.C."/>
            <person name="Pappas M.R."/>
            <person name="Faria D.A."/>
            <person name="Sansaloni C.P."/>
            <person name="Petroli C.D."/>
            <person name="Yang X."/>
            <person name="Ranjan P."/>
            <person name="Tschaplinski T.J."/>
            <person name="Ye C.Y."/>
            <person name="Li T."/>
            <person name="Sterck L."/>
            <person name="Vanneste K."/>
            <person name="Murat F."/>
            <person name="Soler M."/>
            <person name="Clemente H.S."/>
            <person name="Saidi N."/>
            <person name="Cassan-Wang H."/>
            <person name="Dunand C."/>
            <person name="Hefer C.A."/>
            <person name="Bornberg-Bauer E."/>
            <person name="Kersting A.R."/>
            <person name="Vining K."/>
            <person name="Amarasinghe V."/>
            <person name="Ranik M."/>
            <person name="Naithani S."/>
            <person name="Elser J."/>
            <person name="Boyd A.E."/>
            <person name="Liston A."/>
            <person name="Spatafora J.W."/>
            <person name="Dharmwardhana P."/>
            <person name="Raja R."/>
            <person name="Sullivan C."/>
            <person name="Romanel E."/>
            <person name="Alves-Ferreira M."/>
            <person name="Kulheim C."/>
            <person name="Foley W."/>
            <person name="Carocha V."/>
            <person name="Paiva J."/>
            <person name="Kudrna D."/>
            <person name="Brommonschenkel S.H."/>
            <person name="Pasquali G."/>
            <person name="Byrne M."/>
            <person name="Rigault P."/>
            <person name="Tibbits J."/>
            <person name="Spokevicius A."/>
            <person name="Jones R.C."/>
            <person name="Steane D.A."/>
            <person name="Vaillancourt R.E."/>
            <person name="Potts B.M."/>
            <person name="Joubert F."/>
            <person name="Barry K."/>
            <person name="Pappas G.J."/>
            <person name="Strauss S.H."/>
            <person name="Jaiswal P."/>
            <person name="Grima-Pettenati J."/>
            <person name="Salse J."/>
            <person name="Van de Peer Y."/>
            <person name="Rokhsar D.S."/>
            <person name="Schmutz J."/>
        </authorList>
    </citation>
    <scope>NUCLEOTIDE SEQUENCE</scope>
    <source>
        <tissue evidence="3">Leaf extractions</tissue>
    </source>
</reference>
<dbReference type="InParanoid" id="A0A058ZR19"/>
<protein>
    <recommendedName>
        <fullName evidence="2">GST C-terminal domain-containing protein</fullName>
    </recommendedName>
</protein>
<sequence length="120" mass="13600">MQTLWKSCTSVGAEREKVHEEACKLLGTLEGELKGKKFFGGKIFGFVDIVTKFIGYWVGVIQEAIGADALTENEFSLLCKWAEEFWNCLVIKENLPQSDRLLAFIKVQAEKITNFYKSKA</sequence>
<reference evidence="3" key="4">
    <citation type="submission" date="2023-07" db="EMBL/GenBank/DDBJ databases">
        <authorList>
            <person name="Myburg A.A."/>
            <person name="Grattapaglia D."/>
            <person name="Tuskan G.A."/>
            <person name="Hellsten U."/>
            <person name="Hayes R.D."/>
            <person name="Grimwood J."/>
            <person name="Jenkins J."/>
            <person name="Lindquist E."/>
            <person name="Tice H."/>
            <person name="Bauer D."/>
            <person name="Goodstein D.M."/>
            <person name="Dubchak I."/>
            <person name="Poliakov A."/>
            <person name="Mizrachi E."/>
            <person name="Kullan A.R."/>
            <person name="Hussey S.G."/>
            <person name="Pinard D."/>
            <person name="Van D.M."/>
            <person name="Singh P."/>
            <person name="Van J.I."/>
            <person name="Silva-Junior O.B."/>
            <person name="Togawa R.C."/>
            <person name="Pappas M.R."/>
            <person name="Faria D.A."/>
            <person name="Sansaloni C.P."/>
            <person name="Petroli C.D."/>
            <person name="Yang X."/>
            <person name="Ranjan P."/>
            <person name="Tschaplinski T.J."/>
            <person name="Ye C.Y."/>
            <person name="Li T."/>
            <person name="Sterck L."/>
            <person name="Vanneste K."/>
            <person name="Murat F."/>
            <person name="Soler M."/>
            <person name="Clemente H.S."/>
            <person name="Saidi N."/>
            <person name="Cassan-Wang H."/>
            <person name="Dunand C."/>
            <person name="Hefer C.A."/>
            <person name="Bornberg-Bauer E."/>
            <person name="Kersting A.R."/>
            <person name="Vining K."/>
            <person name="Amarasinghe V."/>
            <person name="Ranik M."/>
            <person name="Naithani S."/>
            <person name="Elser J."/>
            <person name="Boyd A.E."/>
            <person name="Liston A."/>
            <person name="Spatafora J.W."/>
            <person name="Dharmwardhana P."/>
            <person name="Raja R."/>
            <person name="Sullivan C."/>
            <person name="Romanel E."/>
            <person name="Alves-Ferreira M."/>
            <person name="Kulheim C."/>
            <person name="Foley W."/>
            <person name="Carocha V."/>
            <person name="Paiva J."/>
            <person name="Kudrna D."/>
            <person name="Brommonschenkel S.H."/>
            <person name="Pasquali G."/>
            <person name="Byrne M."/>
            <person name="Rigault P."/>
            <person name="Tibbits J."/>
            <person name="Spokevicius A."/>
            <person name="Jones R.C."/>
            <person name="Steane D.A."/>
            <person name="Vaillancourt R.E."/>
            <person name="Potts B.M."/>
            <person name="Joubert F."/>
            <person name="Barry K."/>
            <person name="Pappas G.J."/>
            <person name="Strauss S.H."/>
            <person name="Jaiswal P."/>
            <person name="Grima-Pettenati J."/>
            <person name="Salse J."/>
            <person name="Van D.P."/>
            <person name="Rokhsar D.S."/>
            <person name="Schmutz J."/>
        </authorList>
    </citation>
    <scope>NUCLEOTIDE SEQUENCE</scope>
    <source>
        <tissue evidence="3">Leaf extractions</tissue>
    </source>
</reference>
<dbReference type="GO" id="GO:0005737">
    <property type="term" value="C:cytoplasm"/>
    <property type="evidence" value="ECO:0000318"/>
    <property type="project" value="GO_Central"/>
</dbReference>
<dbReference type="GO" id="GO:0006749">
    <property type="term" value="P:glutathione metabolic process"/>
    <property type="evidence" value="ECO:0000318"/>
    <property type="project" value="GO_Central"/>
</dbReference>
<dbReference type="OMA" id="WCEEKER"/>
<proteinExistence type="predicted"/>
<dbReference type="CDD" id="cd03185">
    <property type="entry name" value="GST_C_Tau"/>
    <property type="match status" value="1"/>
</dbReference>
<feature type="domain" description="GST C-terminal" evidence="2">
    <location>
        <begin position="1"/>
        <end position="115"/>
    </location>
</feature>
<dbReference type="EMBL" id="KK199549">
    <property type="protein sequence ID" value="KCW44243.1"/>
    <property type="molecule type" value="Genomic_DNA"/>
</dbReference>
<dbReference type="SUPFAM" id="SSF47616">
    <property type="entry name" value="GST C-terminal domain-like"/>
    <property type="match status" value="1"/>
</dbReference>
<name>A0A058ZR19_EUCGR</name>
<keyword evidence="5" id="KW-1185">Reference proteome</keyword>
<reference evidence="4" key="1">
    <citation type="submission" date="2013-07" db="EMBL/GenBank/DDBJ databases">
        <title>The genome of Eucalyptus grandis.</title>
        <authorList>
            <person name="Schmutz J."/>
            <person name="Hayes R."/>
            <person name="Myburg A."/>
            <person name="Tuskan G."/>
            <person name="Grattapaglia D."/>
            <person name="Rokhsar D.S."/>
        </authorList>
    </citation>
    <scope>NUCLEOTIDE SEQUENCE</scope>
    <source>
        <tissue evidence="4">Leaf extractions</tissue>
    </source>
</reference>
<evidence type="ECO:0000313" key="5">
    <source>
        <dbReference type="Proteomes" id="UP000030711"/>
    </source>
</evidence>
<dbReference type="PANTHER" id="PTHR11260:SF676">
    <property type="entry name" value="GLUTATHIONE S-TRANSFERASE U8"/>
    <property type="match status" value="1"/>
</dbReference>
<evidence type="ECO:0000313" key="3">
    <source>
        <dbReference type="EMBL" id="KAK2631876.1"/>
    </source>
</evidence>
<dbReference type="InterPro" id="IPR010987">
    <property type="entry name" value="Glutathione-S-Trfase_C-like"/>
</dbReference>
<dbReference type="EMBL" id="MU849032">
    <property type="protein sequence ID" value="KAK2631876.1"/>
    <property type="molecule type" value="Genomic_DNA"/>
</dbReference>
<gene>
    <name evidence="4" type="ORF">EUGRSUZ_L02330</name>
</gene>
<dbReference type="STRING" id="71139.A0A058ZR19"/>
<dbReference type="AlphaFoldDB" id="A0A058ZR19"/>
<dbReference type="InterPro" id="IPR045073">
    <property type="entry name" value="Omega/Tau-like"/>
</dbReference>
<evidence type="ECO:0000313" key="4">
    <source>
        <dbReference type="EMBL" id="KCW44243.1"/>
    </source>
</evidence>
<organism evidence="4">
    <name type="scientific">Eucalyptus grandis</name>
    <name type="common">Flooded gum</name>
    <dbReference type="NCBI Taxonomy" id="71139"/>
    <lineage>
        <taxon>Eukaryota</taxon>
        <taxon>Viridiplantae</taxon>
        <taxon>Streptophyta</taxon>
        <taxon>Embryophyta</taxon>
        <taxon>Tracheophyta</taxon>
        <taxon>Spermatophyta</taxon>
        <taxon>Magnoliopsida</taxon>
        <taxon>eudicotyledons</taxon>
        <taxon>Gunneridae</taxon>
        <taxon>Pentapetalae</taxon>
        <taxon>rosids</taxon>
        <taxon>malvids</taxon>
        <taxon>Myrtales</taxon>
        <taxon>Myrtaceae</taxon>
        <taxon>Myrtoideae</taxon>
        <taxon>Eucalypteae</taxon>
        <taxon>Eucalyptus</taxon>
    </lineage>
</organism>
<evidence type="ECO:0000256" key="1">
    <source>
        <dbReference type="ARBA" id="ARBA00004514"/>
    </source>
</evidence>
<dbReference type="InterPro" id="IPR045074">
    <property type="entry name" value="GST_C_Tau"/>
</dbReference>
<dbReference type="InterPro" id="IPR004046">
    <property type="entry name" value="GST_C"/>
</dbReference>
<evidence type="ECO:0000259" key="2">
    <source>
        <dbReference type="PROSITE" id="PS50405"/>
    </source>
</evidence>
<dbReference type="PANTHER" id="PTHR11260">
    <property type="entry name" value="GLUTATHIONE S-TRANSFERASE, GST, SUPERFAMILY, GST DOMAIN CONTAINING"/>
    <property type="match status" value="1"/>
</dbReference>
<dbReference type="GO" id="GO:0005829">
    <property type="term" value="C:cytosol"/>
    <property type="evidence" value="ECO:0007669"/>
    <property type="project" value="UniProtKB-SubCell"/>
</dbReference>
<dbReference type="Gene3D" id="1.20.1050.10">
    <property type="match status" value="1"/>
</dbReference>
<comment type="subcellular location">
    <subcellularLocation>
        <location evidence="1">Cytoplasm</location>
        <location evidence="1">Cytosol</location>
    </subcellularLocation>
</comment>